<evidence type="ECO:0000256" key="2">
    <source>
        <dbReference type="SAM" id="Phobius"/>
    </source>
</evidence>
<feature type="region of interest" description="Disordered" evidence="1">
    <location>
        <begin position="27"/>
        <end position="122"/>
    </location>
</feature>
<protein>
    <submittedName>
        <fullName evidence="3">Uncharacterized protein</fullName>
    </submittedName>
</protein>
<sequence>MASSSTYFEQKRRYLLNLYPDLEDFEQGVEKHDDHEGDLEASSITAKSDGTADSSGSTSTTGQQEEEDLRNSQRPRRPFWVPNTTTSTTKSKMSSKTKRKKDELPSASSDASPRGLRPDGCCDEDEEKRTFRFYKIVAISLVLLVGMLIAIVLLSLRLVARKESSGDDASAEPDQIRVYEPSNNIFEATSCDISNVESICSRPDDGSHREELDLSEIPKCVQDNFNLVYVRAGHDAYYQLHSIDDLKSCSNEGMALKRLAAMEHEESTTGMLSCQYTAYTWYYKFGQVEWWTADGAAQTSICDDQADVVVCTTTANDSTSMSRTVETFIIETGEECILSELSL</sequence>
<feature type="compositionally biased region" description="Low complexity" evidence="1">
    <location>
        <begin position="48"/>
        <end position="63"/>
    </location>
</feature>
<name>A0A7S1VHU0_9STRA</name>
<keyword evidence="2" id="KW-0812">Transmembrane</keyword>
<accession>A0A7S1VHU0</accession>
<keyword evidence="2" id="KW-0472">Membrane</keyword>
<keyword evidence="2" id="KW-1133">Transmembrane helix</keyword>
<evidence type="ECO:0000256" key="1">
    <source>
        <dbReference type="SAM" id="MobiDB-lite"/>
    </source>
</evidence>
<feature type="transmembrane region" description="Helical" evidence="2">
    <location>
        <begin position="136"/>
        <end position="156"/>
    </location>
</feature>
<dbReference type="AlphaFoldDB" id="A0A7S1VHU0"/>
<proteinExistence type="predicted"/>
<dbReference type="EMBL" id="HBGK01041065">
    <property type="protein sequence ID" value="CAD9300482.1"/>
    <property type="molecule type" value="Transcribed_RNA"/>
</dbReference>
<evidence type="ECO:0000313" key="3">
    <source>
        <dbReference type="EMBL" id="CAD9300482.1"/>
    </source>
</evidence>
<reference evidence="3" key="1">
    <citation type="submission" date="2021-01" db="EMBL/GenBank/DDBJ databases">
        <authorList>
            <person name="Corre E."/>
            <person name="Pelletier E."/>
            <person name="Niang G."/>
            <person name="Scheremetjew M."/>
            <person name="Finn R."/>
            <person name="Kale V."/>
            <person name="Holt S."/>
            <person name="Cochrane G."/>
            <person name="Meng A."/>
            <person name="Brown T."/>
            <person name="Cohen L."/>
        </authorList>
    </citation>
    <scope>NUCLEOTIDE SEQUENCE</scope>
    <source>
        <strain evidence="3">CCMP 410</strain>
    </source>
</reference>
<organism evidence="3">
    <name type="scientific">Grammatophora oceanica</name>
    <dbReference type="NCBI Taxonomy" id="210454"/>
    <lineage>
        <taxon>Eukaryota</taxon>
        <taxon>Sar</taxon>
        <taxon>Stramenopiles</taxon>
        <taxon>Ochrophyta</taxon>
        <taxon>Bacillariophyta</taxon>
        <taxon>Fragilariophyceae</taxon>
        <taxon>Fragilariophycidae</taxon>
        <taxon>Rhabdonematales</taxon>
        <taxon>Grammatophoraceae</taxon>
        <taxon>Grammatophora</taxon>
    </lineage>
</organism>
<gene>
    <name evidence="3" type="ORF">GOCE00092_LOCUS21440</name>
</gene>